<accession>J6EMP0</accession>
<feature type="region of interest" description="Disordered" evidence="1">
    <location>
        <begin position="1"/>
        <end position="31"/>
    </location>
</feature>
<feature type="compositionally biased region" description="Basic and acidic residues" evidence="1">
    <location>
        <begin position="86"/>
        <end position="103"/>
    </location>
</feature>
<dbReference type="HOGENOM" id="CLU_1435387_0_0_1"/>
<sequence>MGAKSPPLRVRRIRPPSAEARGGGWHETPPGVMVVRRDLQYATAMGDGADVSLPADLRGGLKQIRPEAVLRCVTLVPNERGTSSGRTDRGDEGEADTSSKADSSDVMCCSCYHAAAHHRPPPVTIAGEGGVAHDSQVLRRGPGSTEKTRASRHIRRRLLDLSNQQPPLVFLSTQQANSSPLQSPSPSLLAQP</sequence>
<evidence type="ECO:0000256" key="1">
    <source>
        <dbReference type="SAM" id="MobiDB-lite"/>
    </source>
</evidence>
<dbReference type="EMBL" id="ALBS01000324">
    <property type="protein sequence ID" value="EJT45569.1"/>
    <property type="molecule type" value="Genomic_DNA"/>
</dbReference>
<feature type="region of interest" description="Disordered" evidence="1">
    <location>
        <begin position="171"/>
        <end position="192"/>
    </location>
</feature>
<dbReference type="AlphaFoldDB" id="J6EMP0"/>
<gene>
    <name evidence="2" type="ORF">A1Q1_06015</name>
</gene>
<comment type="caution">
    <text evidence="2">The sequence shown here is derived from an EMBL/GenBank/DDBJ whole genome shotgun (WGS) entry which is preliminary data.</text>
</comment>
<feature type="compositionally biased region" description="Low complexity" evidence="1">
    <location>
        <begin position="174"/>
        <end position="192"/>
    </location>
</feature>
<feature type="region of interest" description="Disordered" evidence="1">
    <location>
        <begin position="75"/>
        <end position="103"/>
    </location>
</feature>
<proteinExistence type="predicted"/>
<reference evidence="2 3" key="1">
    <citation type="journal article" date="2012" name="Eukaryot. Cell">
        <title>Draft genome sequence of CBS 2479, the standard type strain of Trichosporon asahii.</title>
        <authorList>
            <person name="Yang R.Y."/>
            <person name="Li H.T."/>
            <person name="Zhu H."/>
            <person name="Zhou G.P."/>
            <person name="Wang M."/>
            <person name="Wang L."/>
        </authorList>
    </citation>
    <scope>NUCLEOTIDE SEQUENCE [LARGE SCALE GENOMIC DNA]</scope>
    <source>
        <strain evidence="3">ATCC 90039 / CBS 2479 / JCM 2466 / KCTC 7840 / NCYC 2677 / UAMH 7654</strain>
    </source>
</reference>
<evidence type="ECO:0000313" key="2">
    <source>
        <dbReference type="EMBL" id="EJT45569.1"/>
    </source>
</evidence>
<dbReference type="Proteomes" id="UP000002748">
    <property type="component" value="Unassembled WGS sequence"/>
</dbReference>
<dbReference type="KEGG" id="tasa:A1Q1_06015"/>
<dbReference type="RefSeq" id="XP_014176699.1">
    <property type="nucleotide sequence ID" value="XM_014321224.1"/>
</dbReference>
<dbReference type="GeneID" id="25989527"/>
<evidence type="ECO:0000313" key="3">
    <source>
        <dbReference type="Proteomes" id="UP000002748"/>
    </source>
</evidence>
<organism evidence="2 3">
    <name type="scientific">Trichosporon asahii var. asahii (strain ATCC 90039 / CBS 2479 / JCM 2466 / KCTC 7840 / NBRC 103889/ NCYC 2677 / UAMH 7654)</name>
    <name type="common">Yeast</name>
    <dbReference type="NCBI Taxonomy" id="1186058"/>
    <lineage>
        <taxon>Eukaryota</taxon>
        <taxon>Fungi</taxon>
        <taxon>Dikarya</taxon>
        <taxon>Basidiomycota</taxon>
        <taxon>Agaricomycotina</taxon>
        <taxon>Tremellomycetes</taxon>
        <taxon>Trichosporonales</taxon>
        <taxon>Trichosporonaceae</taxon>
        <taxon>Trichosporon</taxon>
    </lineage>
</organism>
<protein>
    <submittedName>
        <fullName evidence="2">Uncharacterized protein</fullName>
    </submittedName>
</protein>
<dbReference type="VEuPathDB" id="FungiDB:A1Q1_06015"/>
<name>J6EMP0_TRIAS</name>